<feature type="compositionally biased region" description="Polar residues" evidence="1">
    <location>
        <begin position="161"/>
        <end position="174"/>
    </location>
</feature>
<evidence type="ECO:0000313" key="2">
    <source>
        <dbReference type="EMBL" id="VEL39087.1"/>
    </source>
</evidence>
<reference evidence="2" key="1">
    <citation type="submission" date="2018-11" db="EMBL/GenBank/DDBJ databases">
        <authorList>
            <consortium name="Pathogen Informatics"/>
        </authorList>
    </citation>
    <scope>NUCLEOTIDE SEQUENCE</scope>
</reference>
<organism evidence="2 3">
    <name type="scientific">Protopolystoma xenopodis</name>
    <dbReference type="NCBI Taxonomy" id="117903"/>
    <lineage>
        <taxon>Eukaryota</taxon>
        <taxon>Metazoa</taxon>
        <taxon>Spiralia</taxon>
        <taxon>Lophotrochozoa</taxon>
        <taxon>Platyhelminthes</taxon>
        <taxon>Monogenea</taxon>
        <taxon>Polyopisthocotylea</taxon>
        <taxon>Polystomatidea</taxon>
        <taxon>Polystomatidae</taxon>
        <taxon>Protopolystoma</taxon>
    </lineage>
</organism>
<keyword evidence="3" id="KW-1185">Reference proteome</keyword>
<sequence>MDEYRSYCLIFSPIYQTSTPPDLKGYYLHQYGVRLEPYPGVPVKKRVSKADVCPIQQSSLRLCGSRENKKAHRCYSTCEPPLLSSLIAGWQTTIAKEASSSNHLLQLPQQPMAGAKRNKNTLVEPIAQCRISRPRSQADVSHTLGPTTSPASGSTPASQPELMSSVSETPRSVRSSPFGWRFCKGQGAVSLARSSFISPWGEEQREEHVISAVADGCNSREELQPLKTEESKTSTLVSEIPAKTTAQSISTSISSLAPNSLRRLVARYRVSSPTE</sequence>
<name>A0A448XKX1_9PLAT</name>
<comment type="caution">
    <text evidence="2">The sequence shown here is derived from an EMBL/GenBank/DDBJ whole genome shotgun (WGS) entry which is preliminary data.</text>
</comment>
<accession>A0A448XKX1</accession>
<dbReference type="Proteomes" id="UP000784294">
    <property type="component" value="Unassembled WGS sequence"/>
</dbReference>
<dbReference type="EMBL" id="CAAALY010260035">
    <property type="protein sequence ID" value="VEL39087.1"/>
    <property type="molecule type" value="Genomic_DNA"/>
</dbReference>
<protein>
    <submittedName>
        <fullName evidence="2">Uncharacterized protein</fullName>
    </submittedName>
</protein>
<dbReference type="AlphaFoldDB" id="A0A448XKX1"/>
<evidence type="ECO:0000256" key="1">
    <source>
        <dbReference type="SAM" id="MobiDB-lite"/>
    </source>
</evidence>
<proteinExistence type="predicted"/>
<evidence type="ECO:0000313" key="3">
    <source>
        <dbReference type="Proteomes" id="UP000784294"/>
    </source>
</evidence>
<gene>
    <name evidence="2" type="ORF">PXEA_LOCUS32527</name>
</gene>
<feature type="compositionally biased region" description="Low complexity" evidence="1">
    <location>
        <begin position="145"/>
        <end position="158"/>
    </location>
</feature>
<feature type="region of interest" description="Disordered" evidence="1">
    <location>
        <begin position="133"/>
        <end position="174"/>
    </location>
</feature>